<dbReference type="EMBL" id="CM055106">
    <property type="protein sequence ID" value="KAJ7529870.1"/>
    <property type="molecule type" value="Genomic_DNA"/>
</dbReference>
<protein>
    <submittedName>
        <fullName evidence="1">Uncharacterized protein</fullName>
    </submittedName>
</protein>
<reference evidence="2" key="1">
    <citation type="journal article" date="2024" name="Proc. Natl. Acad. Sci. U.S.A.">
        <title>Extraordinary preservation of gene collinearity over three hundred million years revealed in homosporous lycophytes.</title>
        <authorList>
            <person name="Li C."/>
            <person name="Wickell D."/>
            <person name="Kuo L.Y."/>
            <person name="Chen X."/>
            <person name="Nie B."/>
            <person name="Liao X."/>
            <person name="Peng D."/>
            <person name="Ji J."/>
            <person name="Jenkins J."/>
            <person name="Williams M."/>
            <person name="Shu S."/>
            <person name="Plott C."/>
            <person name="Barry K."/>
            <person name="Rajasekar S."/>
            <person name="Grimwood J."/>
            <person name="Han X."/>
            <person name="Sun S."/>
            <person name="Hou Z."/>
            <person name="He W."/>
            <person name="Dai G."/>
            <person name="Sun C."/>
            <person name="Schmutz J."/>
            <person name="Leebens-Mack J.H."/>
            <person name="Li F.W."/>
            <person name="Wang L."/>
        </authorList>
    </citation>
    <scope>NUCLEOTIDE SEQUENCE [LARGE SCALE GENOMIC DNA]</scope>
    <source>
        <strain evidence="2">cv. PW_Plant_1</strain>
    </source>
</reference>
<keyword evidence="2" id="KW-1185">Reference proteome</keyword>
<name>A0ACC2BJB5_DIPCM</name>
<dbReference type="Proteomes" id="UP001162992">
    <property type="component" value="Chromosome 15"/>
</dbReference>
<comment type="caution">
    <text evidence="1">The sequence shown here is derived from an EMBL/GenBank/DDBJ whole genome shotgun (WGS) entry which is preliminary data.</text>
</comment>
<evidence type="ECO:0000313" key="2">
    <source>
        <dbReference type="Proteomes" id="UP001162992"/>
    </source>
</evidence>
<organism evidence="1 2">
    <name type="scientific">Diphasiastrum complanatum</name>
    <name type="common">Issler's clubmoss</name>
    <name type="synonym">Lycopodium complanatum</name>
    <dbReference type="NCBI Taxonomy" id="34168"/>
    <lineage>
        <taxon>Eukaryota</taxon>
        <taxon>Viridiplantae</taxon>
        <taxon>Streptophyta</taxon>
        <taxon>Embryophyta</taxon>
        <taxon>Tracheophyta</taxon>
        <taxon>Lycopodiopsida</taxon>
        <taxon>Lycopodiales</taxon>
        <taxon>Lycopodiaceae</taxon>
        <taxon>Lycopodioideae</taxon>
        <taxon>Diphasiastrum</taxon>
    </lineage>
</organism>
<accession>A0ACC2BJB5</accession>
<evidence type="ECO:0000313" key="1">
    <source>
        <dbReference type="EMBL" id="KAJ7529870.1"/>
    </source>
</evidence>
<sequence length="465" mass="49919">MAPPVVARASTTRRATRLIPQRYVIVILTFISTCVCYIERVGFSVAYTAAANSAGINQATKGLILSVFYYGYASSQIPGGYVAQRLGGRRVLLISFVLWSLTSALTPTEASTAGGLILARLLVGVAQGFIFPSIHTVLAQWVPPHERSRSVSLTTSGMYFGAAFGMLLLPGLVEKQGPRSVFLAEAAMGAAWALLWLLYATDPPLSEHPKASAAGFGAPSAGNPYVTLGIEENGVLREDLKKSMMEHNEKFQKRGIPWMKIMLSLPVWAIVVNNFTFHYVLYVLMNWLPTYFDQGLLVGLKSMGVSKMLPYLLMFIFSNVGGVVADHLITRHILSVTSTRKLLNGLGFVIATIALLVMPKIRTVEGAVICSSLSLGACAFARAGFAVNHMDIAPRYAGIVMGVSNTAGTVAGVVGVAVTGRILETSRLGASDPSSWTTVFAIPAILCVLSAGFFHRFATGERLFD</sequence>
<gene>
    <name evidence="1" type="ORF">O6H91_15G069700</name>
</gene>
<proteinExistence type="predicted"/>